<dbReference type="EMBL" id="FQZB01000014">
    <property type="protein sequence ID" value="SHK18597.1"/>
    <property type="molecule type" value="Genomic_DNA"/>
</dbReference>
<dbReference type="PANTHER" id="PTHR34382:SF10">
    <property type="entry name" value="PTS SYSTEM OLIGO-BETA-MANNOSIDE-SPECIFIC EIIA COMPONENT"/>
    <property type="match status" value="1"/>
</dbReference>
<keyword evidence="9" id="KW-1185">Reference proteome</keyword>
<proteinExistence type="predicted"/>
<dbReference type="RefSeq" id="WP_072990565.1">
    <property type="nucleotide sequence ID" value="NZ_FQZB01000014.1"/>
</dbReference>
<dbReference type="SUPFAM" id="SSF46973">
    <property type="entry name" value="Enzyme IIa from lactose specific PTS, IIa-lac"/>
    <property type="match status" value="1"/>
</dbReference>
<evidence type="ECO:0000313" key="9">
    <source>
        <dbReference type="Proteomes" id="UP000184310"/>
    </source>
</evidence>
<dbReference type="InterPro" id="IPR036542">
    <property type="entry name" value="PTS_IIA_lac/cel_sf"/>
</dbReference>
<dbReference type="Proteomes" id="UP000184310">
    <property type="component" value="Unassembled WGS sequence"/>
</dbReference>
<keyword evidence="4" id="KW-0598">Phosphotransferase system</keyword>
<evidence type="ECO:0000256" key="7">
    <source>
        <dbReference type="PROSITE-ProRule" id="PRU00418"/>
    </source>
</evidence>
<dbReference type="GO" id="GO:0016740">
    <property type="term" value="F:transferase activity"/>
    <property type="evidence" value="ECO:0007669"/>
    <property type="project" value="UniProtKB-KW"/>
</dbReference>
<evidence type="ECO:0000256" key="3">
    <source>
        <dbReference type="ARBA" id="ARBA00022679"/>
    </source>
</evidence>
<feature type="modified residue" description="Phosphohistidine; by HPr" evidence="7">
    <location>
        <position position="75"/>
    </location>
</feature>
<keyword evidence="1" id="KW-0813">Transport</keyword>
<keyword evidence="6" id="KW-0479">Metal-binding</keyword>
<feature type="active site" description="Tele-phosphohistidine intermediate" evidence="5">
    <location>
        <position position="75"/>
    </location>
</feature>
<dbReference type="GO" id="GO:0009401">
    <property type="term" value="P:phosphoenolpyruvate-dependent sugar phosphotransferase system"/>
    <property type="evidence" value="ECO:0007669"/>
    <property type="project" value="UniProtKB-KW"/>
</dbReference>
<dbReference type="Gene3D" id="1.20.58.80">
    <property type="entry name" value="Phosphotransferase system, lactose/cellobiose-type IIA subunit"/>
    <property type="match status" value="1"/>
</dbReference>
<dbReference type="OrthoDB" id="389577at2"/>
<evidence type="ECO:0000256" key="5">
    <source>
        <dbReference type="PIRSR" id="PIRSR000699-1"/>
    </source>
</evidence>
<dbReference type="Pfam" id="PF02255">
    <property type="entry name" value="PTS_IIA"/>
    <property type="match status" value="1"/>
</dbReference>
<gene>
    <name evidence="8" type="ORF">SAMN02745163_03378</name>
</gene>
<keyword evidence="2" id="KW-0762">Sugar transport</keyword>
<sequence>MKLEEKVFGIIAEAGDAKSDIMYSLKKIKEGNYNEARTLISQSSKKLESASKIHIELLSEAMNSKDENTNFLVVHSEDHYSNAVFAQSLVSELIDIFEIIDPRNK</sequence>
<evidence type="ECO:0000256" key="6">
    <source>
        <dbReference type="PIRSR" id="PIRSR000699-2"/>
    </source>
</evidence>
<accession>A0A1M6QEX0</accession>
<dbReference type="AlphaFoldDB" id="A0A1M6QEX0"/>
<evidence type="ECO:0000256" key="2">
    <source>
        <dbReference type="ARBA" id="ARBA00022597"/>
    </source>
</evidence>
<keyword evidence="3 8" id="KW-0808">Transferase</keyword>
<keyword evidence="6" id="KW-0460">Magnesium</keyword>
<dbReference type="PANTHER" id="PTHR34382">
    <property type="entry name" value="PTS SYSTEM N,N'-DIACETYLCHITOBIOSE-SPECIFIC EIIA COMPONENT"/>
    <property type="match status" value="1"/>
</dbReference>
<dbReference type="PROSITE" id="PS51095">
    <property type="entry name" value="PTS_EIIA_TYPE_3"/>
    <property type="match status" value="1"/>
</dbReference>
<dbReference type="InterPro" id="IPR003188">
    <property type="entry name" value="PTS_IIA_lac/cel"/>
</dbReference>
<dbReference type="STRING" id="1121302.SAMN02745163_03378"/>
<organism evidence="8 9">
    <name type="scientific">Clostridium cavendishii DSM 21758</name>
    <dbReference type="NCBI Taxonomy" id="1121302"/>
    <lineage>
        <taxon>Bacteria</taxon>
        <taxon>Bacillati</taxon>
        <taxon>Bacillota</taxon>
        <taxon>Clostridia</taxon>
        <taxon>Eubacteriales</taxon>
        <taxon>Clostridiaceae</taxon>
        <taxon>Clostridium</taxon>
    </lineage>
</organism>
<dbReference type="PIRSF" id="PIRSF000699">
    <property type="entry name" value="PTS_IILac_III"/>
    <property type="match status" value="1"/>
</dbReference>
<evidence type="ECO:0000313" key="8">
    <source>
        <dbReference type="EMBL" id="SHK18597.1"/>
    </source>
</evidence>
<protein>
    <submittedName>
        <fullName evidence="8">Phosphotransferase system cellobiose-specific component IIA</fullName>
    </submittedName>
</protein>
<comment type="cofactor">
    <cofactor evidence="6">
        <name>Mg(2+)</name>
        <dbReference type="ChEBI" id="CHEBI:18420"/>
    </cofactor>
    <text evidence="6">Binds 1 Mg(2+) ion per trimer.</text>
</comment>
<feature type="binding site" evidence="6">
    <location>
        <position position="78"/>
    </location>
    <ligand>
        <name>Mg(2+)</name>
        <dbReference type="ChEBI" id="CHEBI:18420"/>
        <note>ligand shared between all trimeric partners</note>
    </ligand>
</feature>
<reference evidence="8 9" key="1">
    <citation type="submission" date="2016-11" db="EMBL/GenBank/DDBJ databases">
        <authorList>
            <person name="Jaros S."/>
            <person name="Januszkiewicz K."/>
            <person name="Wedrychowicz H."/>
        </authorList>
    </citation>
    <scope>NUCLEOTIDE SEQUENCE [LARGE SCALE GENOMIC DNA]</scope>
    <source>
        <strain evidence="8 9">DSM 21758</strain>
    </source>
</reference>
<evidence type="ECO:0000256" key="1">
    <source>
        <dbReference type="ARBA" id="ARBA00022448"/>
    </source>
</evidence>
<dbReference type="GO" id="GO:0046872">
    <property type="term" value="F:metal ion binding"/>
    <property type="evidence" value="ECO:0007669"/>
    <property type="project" value="UniProtKB-KW"/>
</dbReference>
<evidence type="ECO:0000256" key="4">
    <source>
        <dbReference type="ARBA" id="ARBA00022683"/>
    </source>
</evidence>
<name>A0A1M6QEX0_9CLOT</name>